<reference key="2">
    <citation type="submission" date="2011-08" db="EMBL/GenBank/DDBJ databases">
        <title>Genome sequence of Naumovozyma castellii.</title>
        <authorList>
            <person name="Gordon J.L."/>
            <person name="Armisen D."/>
            <person name="Proux-Wera E."/>
            <person name="OhEigeartaigh S.S."/>
            <person name="Byrne K.P."/>
            <person name="Wolfe K.H."/>
        </authorList>
    </citation>
    <scope>NUCLEOTIDE SEQUENCE</scope>
    <source>
        <strain>Type strain:CBS 4309</strain>
    </source>
</reference>
<protein>
    <recommendedName>
        <fullName evidence="2">CTLH domain-containing protein</fullName>
    </recommendedName>
</protein>
<dbReference type="AlphaFoldDB" id="G0VGR4"/>
<feature type="region of interest" description="Disordered" evidence="1">
    <location>
        <begin position="295"/>
        <end position="316"/>
    </location>
</feature>
<dbReference type="Pfam" id="PF10607">
    <property type="entry name" value="CTLH"/>
    <property type="match status" value="1"/>
</dbReference>
<dbReference type="RefSeq" id="XP_003677040.1">
    <property type="nucleotide sequence ID" value="XM_003676992.1"/>
</dbReference>
<gene>
    <name evidence="3" type="primary">NCAS0F02010</name>
    <name evidence="3" type="ordered locus">NCAS_0F02010</name>
</gene>
<dbReference type="Proteomes" id="UP000001640">
    <property type="component" value="Chromosome 6"/>
</dbReference>
<dbReference type="KEGG" id="ncs:NCAS_0F02010"/>
<name>G0VGR4_NAUCA</name>
<accession>G0VGR4</accession>
<dbReference type="eggNOG" id="KOG2659">
    <property type="taxonomic scope" value="Eukaryota"/>
</dbReference>
<evidence type="ECO:0000256" key="1">
    <source>
        <dbReference type="SAM" id="MobiDB-lite"/>
    </source>
</evidence>
<dbReference type="EMBL" id="HE576757">
    <property type="protein sequence ID" value="CCC70685.1"/>
    <property type="molecule type" value="Genomic_DNA"/>
</dbReference>
<dbReference type="HOGENOM" id="CLU_055870_0_0_1"/>
<organism evidence="3 4">
    <name type="scientific">Naumovozyma castellii</name>
    <name type="common">Yeast</name>
    <name type="synonym">Saccharomyces castellii</name>
    <dbReference type="NCBI Taxonomy" id="27288"/>
    <lineage>
        <taxon>Eukaryota</taxon>
        <taxon>Fungi</taxon>
        <taxon>Dikarya</taxon>
        <taxon>Ascomycota</taxon>
        <taxon>Saccharomycotina</taxon>
        <taxon>Saccharomycetes</taxon>
        <taxon>Saccharomycetales</taxon>
        <taxon>Saccharomycetaceae</taxon>
        <taxon>Naumovozyma</taxon>
    </lineage>
</organism>
<dbReference type="InterPro" id="IPR006594">
    <property type="entry name" value="LisH"/>
</dbReference>
<dbReference type="STRING" id="1064592.G0VGR4"/>
<dbReference type="OrthoDB" id="2415936at2759"/>
<sequence>MSKAPPTNLYQKKSFSREEWNDIIANQTLQFNLSDRRSNTASTTSSASSIGSQRREPAIPRLLLNYFVSMAYLESSHMMTKELGIVNDDDKDEGLHFKNFDQLYKIGIRSKIIKLIKNGKVLDAMTVINENFGIEVMESEINQSGQEDSEDLHFKLLLLNLVEMIKEHQYHKTLLNNKTSDDNENEFIMKLIDYSKEKLAIKASTNKSHMDQLELVITLLLFPKDQVNIVTLPKPLQKLYSLSLRTKIAESVNKKLLSVIHVDICNQTKFPDLLNVNLHFNRSYYDDVFQIRPKTNTRTKRSQEQEKNQVILEPPMANDHLESSMELTGNENKEKMTNSNNEWINTNKKLRRKNTGFEGNLSQFQYEAKLTQLMKLWAWCENELHQNDIGVPRIEGNV</sequence>
<dbReference type="GeneID" id="96904333"/>
<dbReference type="FunCoup" id="G0VGR4">
    <property type="interactions" value="377"/>
</dbReference>
<dbReference type="PROSITE" id="PS50897">
    <property type="entry name" value="CTLH"/>
    <property type="match status" value="1"/>
</dbReference>
<reference evidence="3 4" key="1">
    <citation type="journal article" date="2011" name="Proc. Natl. Acad. Sci. U.S.A.">
        <title>Evolutionary erosion of yeast sex chromosomes by mating-type switching accidents.</title>
        <authorList>
            <person name="Gordon J.L."/>
            <person name="Armisen D."/>
            <person name="Proux-Wera E."/>
            <person name="Oheigeartaigh S.S."/>
            <person name="Byrne K.P."/>
            <person name="Wolfe K.H."/>
        </authorList>
    </citation>
    <scope>NUCLEOTIDE SEQUENCE [LARGE SCALE GENOMIC DNA]</scope>
    <source>
        <strain evidence="4">ATCC 76901 / BCRC 22586 / CBS 4309 / NBRC 1992 / NRRL Y-12630</strain>
    </source>
</reference>
<evidence type="ECO:0000313" key="3">
    <source>
        <dbReference type="EMBL" id="CCC70685.1"/>
    </source>
</evidence>
<keyword evidence="4" id="KW-1185">Reference proteome</keyword>
<dbReference type="InParanoid" id="G0VGR4"/>
<evidence type="ECO:0000313" key="4">
    <source>
        <dbReference type="Proteomes" id="UP000001640"/>
    </source>
</evidence>
<dbReference type="SMART" id="SM00757">
    <property type="entry name" value="CRA"/>
    <property type="match status" value="1"/>
</dbReference>
<dbReference type="GO" id="GO:0034657">
    <property type="term" value="C:GID complex"/>
    <property type="evidence" value="ECO:0007669"/>
    <property type="project" value="EnsemblFungi"/>
</dbReference>
<dbReference type="PROSITE" id="PS50896">
    <property type="entry name" value="LISH"/>
    <property type="match status" value="1"/>
</dbReference>
<dbReference type="InterPro" id="IPR006595">
    <property type="entry name" value="CTLH_C"/>
</dbReference>
<dbReference type="GO" id="GO:0007089">
    <property type="term" value="P:traversing start control point of mitotic cell cycle"/>
    <property type="evidence" value="ECO:0007669"/>
    <property type="project" value="EnsemblFungi"/>
</dbReference>
<dbReference type="InterPro" id="IPR024964">
    <property type="entry name" value="CTLH/CRA"/>
</dbReference>
<dbReference type="GO" id="GO:0043161">
    <property type="term" value="P:proteasome-mediated ubiquitin-dependent protein catabolic process"/>
    <property type="evidence" value="ECO:0007669"/>
    <property type="project" value="EnsemblFungi"/>
</dbReference>
<dbReference type="InterPro" id="IPR013144">
    <property type="entry name" value="CRA_dom"/>
</dbReference>
<dbReference type="OMA" id="LWCWCEN"/>
<feature type="domain" description="CTLH" evidence="2">
    <location>
        <begin position="105"/>
        <end position="172"/>
    </location>
</feature>
<dbReference type="GO" id="GO:0045721">
    <property type="term" value="P:negative regulation of gluconeogenesis"/>
    <property type="evidence" value="ECO:0007669"/>
    <property type="project" value="EnsemblFungi"/>
</dbReference>
<proteinExistence type="predicted"/>
<evidence type="ECO:0000259" key="2">
    <source>
        <dbReference type="PROSITE" id="PS50897"/>
    </source>
</evidence>